<reference evidence="1" key="2">
    <citation type="journal article" date="2021" name="PeerJ">
        <title>Extensive microbial diversity within the chicken gut microbiome revealed by metagenomics and culture.</title>
        <authorList>
            <person name="Gilroy R."/>
            <person name="Ravi A."/>
            <person name="Getino M."/>
            <person name="Pursley I."/>
            <person name="Horton D.L."/>
            <person name="Alikhan N.F."/>
            <person name="Baker D."/>
            <person name="Gharbi K."/>
            <person name="Hall N."/>
            <person name="Watson M."/>
            <person name="Adriaenssens E.M."/>
            <person name="Foster-Nyarko E."/>
            <person name="Jarju S."/>
            <person name="Secka A."/>
            <person name="Antonio M."/>
            <person name="Oren A."/>
            <person name="Chaudhuri R.R."/>
            <person name="La Ragione R."/>
            <person name="Hildebrand F."/>
            <person name="Pallen M.J."/>
        </authorList>
    </citation>
    <scope>NUCLEOTIDE SEQUENCE</scope>
    <source>
        <strain evidence="1">ChiSxjej2B14-6234</strain>
    </source>
</reference>
<reference evidence="1" key="1">
    <citation type="submission" date="2020-10" db="EMBL/GenBank/DDBJ databases">
        <authorList>
            <person name="Gilroy R."/>
        </authorList>
    </citation>
    <scope>NUCLEOTIDE SEQUENCE</scope>
    <source>
        <strain evidence="1">ChiSxjej2B14-6234</strain>
    </source>
</reference>
<evidence type="ECO:0000313" key="1">
    <source>
        <dbReference type="EMBL" id="HIQ71536.1"/>
    </source>
</evidence>
<dbReference type="AlphaFoldDB" id="A0A9D0ZAF8"/>
<organism evidence="1 2">
    <name type="scientific">Candidatus Onthenecus intestinigallinarum</name>
    <dbReference type="NCBI Taxonomy" id="2840875"/>
    <lineage>
        <taxon>Bacteria</taxon>
        <taxon>Bacillati</taxon>
        <taxon>Bacillota</taxon>
        <taxon>Clostridia</taxon>
        <taxon>Eubacteriales</taxon>
        <taxon>Candidatus Onthenecus</taxon>
    </lineage>
</organism>
<dbReference type="EMBL" id="DVFJ01000013">
    <property type="protein sequence ID" value="HIQ71536.1"/>
    <property type="molecule type" value="Genomic_DNA"/>
</dbReference>
<dbReference type="Proteomes" id="UP000886887">
    <property type="component" value="Unassembled WGS sequence"/>
</dbReference>
<evidence type="ECO:0000313" key="2">
    <source>
        <dbReference type="Proteomes" id="UP000886887"/>
    </source>
</evidence>
<comment type="caution">
    <text evidence="1">The sequence shown here is derived from an EMBL/GenBank/DDBJ whole genome shotgun (WGS) entry which is preliminary data.</text>
</comment>
<protein>
    <submittedName>
        <fullName evidence="1">Uncharacterized protein</fullName>
    </submittedName>
</protein>
<sequence length="55" mass="6742">MTVLFVFVALLIANFLFTRWDDKRVEESRRLQDFYRIEYKKSYDATVETNWMGNN</sequence>
<accession>A0A9D0ZAF8</accession>
<gene>
    <name evidence="1" type="ORF">IAB73_04920</name>
</gene>
<name>A0A9D0ZAF8_9FIRM</name>
<proteinExistence type="predicted"/>